<protein>
    <submittedName>
        <fullName evidence="1">Uncharacterized protein</fullName>
    </submittedName>
</protein>
<dbReference type="Gene3D" id="3.10.450.700">
    <property type="match status" value="1"/>
</dbReference>
<evidence type="ECO:0000313" key="1">
    <source>
        <dbReference type="EMBL" id="CAN81038.1"/>
    </source>
</evidence>
<accession>A5BDQ5</accession>
<gene>
    <name evidence="1" type="ORF">VITISV_016006</name>
</gene>
<name>A5BDQ5_VITVI</name>
<reference evidence="1" key="1">
    <citation type="journal article" date="2007" name="PLoS ONE">
        <title>The first genome sequence of an elite grapevine cultivar (Pinot noir Vitis vinifera L.): coping with a highly heterozygous genome.</title>
        <authorList>
            <person name="Velasco R."/>
            <person name="Zharkikh A."/>
            <person name="Troggio M."/>
            <person name="Cartwright D.A."/>
            <person name="Cestaro A."/>
            <person name="Pruss D."/>
            <person name="Pindo M."/>
            <person name="FitzGerald L.M."/>
            <person name="Vezzulli S."/>
            <person name="Reid J."/>
            <person name="Malacarne G."/>
            <person name="Iliev D."/>
            <person name="Coppola G."/>
            <person name="Wardell B."/>
            <person name="Micheletti D."/>
            <person name="Macalma T."/>
            <person name="Facci M."/>
            <person name="Mitchell J.T."/>
            <person name="Perazzolli M."/>
            <person name="Eldredge G."/>
            <person name="Gatto P."/>
            <person name="Oyzerski R."/>
            <person name="Moretto M."/>
            <person name="Gutin N."/>
            <person name="Stefanini M."/>
            <person name="Chen Y."/>
            <person name="Segala C."/>
            <person name="Davenport C."/>
            <person name="Dematte L."/>
            <person name="Mraz A."/>
            <person name="Battilana J."/>
            <person name="Stormo K."/>
            <person name="Costa F."/>
            <person name="Tao Q."/>
            <person name="Si-Ammour A."/>
            <person name="Harkins T."/>
            <person name="Lackey A."/>
            <person name="Perbost C."/>
            <person name="Taillon B."/>
            <person name="Stella A."/>
            <person name="Solovyev V."/>
            <person name="Fawcett J.A."/>
            <person name="Sterck L."/>
            <person name="Vandepoele K."/>
            <person name="Grando S.M."/>
            <person name="Toppo S."/>
            <person name="Moser C."/>
            <person name="Lanchbury J."/>
            <person name="Bogden R."/>
            <person name="Skolnick M."/>
            <person name="Sgaramella V."/>
            <person name="Bhatnagar S.K."/>
            <person name="Fontana P."/>
            <person name="Gutin A."/>
            <person name="Van de Peer Y."/>
            <person name="Salamini F."/>
            <person name="Viola R."/>
        </authorList>
    </citation>
    <scope>NUCLEOTIDE SEQUENCE</scope>
</reference>
<sequence length="153" mass="17635">MVRTLKVSVERKTFLVRFEGESGGIWCSLTEHSRGSVFASGFEKEEVGWLIKHLAKAIELKTYMGFNRKYRGKSKVHLMEVCFNNHGRFIRLSKFASNKRSTFLVIPEGERGKGWEQLKNAFSSMLMVPSSNIVEKERQCRVENINYKQVGPL</sequence>
<dbReference type="EMBL" id="AM455735">
    <property type="protein sequence ID" value="CAN81038.1"/>
    <property type="molecule type" value="Genomic_DNA"/>
</dbReference>
<proteinExistence type="predicted"/>
<organism evidence="1">
    <name type="scientific">Vitis vinifera</name>
    <name type="common">Grape</name>
    <dbReference type="NCBI Taxonomy" id="29760"/>
    <lineage>
        <taxon>Eukaryota</taxon>
        <taxon>Viridiplantae</taxon>
        <taxon>Streptophyta</taxon>
        <taxon>Embryophyta</taxon>
        <taxon>Tracheophyta</taxon>
        <taxon>Spermatophyta</taxon>
        <taxon>Magnoliopsida</taxon>
        <taxon>eudicotyledons</taxon>
        <taxon>Gunneridae</taxon>
        <taxon>Pentapetalae</taxon>
        <taxon>rosids</taxon>
        <taxon>Vitales</taxon>
        <taxon>Vitaceae</taxon>
        <taxon>Viteae</taxon>
        <taxon>Vitis</taxon>
    </lineage>
</organism>
<dbReference type="AlphaFoldDB" id="A5BDQ5"/>